<reference evidence="1" key="1">
    <citation type="journal article" date="2021" name="Nat. Microbiol.">
        <title>Cocultivation of an ultrasmall environmental parasitic bacterium with lytic ability against bacteria associated with wastewater foams.</title>
        <authorList>
            <person name="Batinovic S."/>
            <person name="Rose J.J.A."/>
            <person name="Ratcliffe J."/>
            <person name="Seviour R.J."/>
            <person name="Petrovski S."/>
        </authorList>
    </citation>
    <scope>NUCLEOTIDE SEQUENCE</scope>
    <source>
        <strain evidence="1">CON44</strain>
    </source>
</reference>
<gene>
    <name evidence="1" type="ORF">GII30_09285</name>
</gene>
<name>A0A857KW02_9ACTN</name>
<sequence length="82" mass="8816">MEDLIVPIGVPITILVLLAVAACVVSMTFSGGLKYPKVQIYTLDQKWTHKPLLFSATDIAPMSAERHAESDDVDGGTASGKW</sequence>
<dbReference type="EMBL" id="CP045810">
    <property type="protein sequence ID" value="QHN39327.1"/>
    <property type="molecule type" value="Genomic_DNA"/>
</dbReference>
<dbReference type="AlphaFoldDB" id="A0A857KW02"/>
<organism evidence="1">
    <name type="scientific">Gordonia amarae</name>
    <dbReference type="NCBI Taxonomy" id="36821"/>
    <lineage>
        <taxon>Bacteria</taxon>
        <taxon>Bacillati</taxon>
        <taxon>Actinomycetota</taxon>
        <taxon>Actinomycetes</taxon>
        <taxon>Mycobacteriales</taxon>
        <taxon>Gordoniaceae</taxon>
        <taxon>Gordonia</taxon>
    </lineage>
</organism>
<dbReference type="RefSeq" id="WP_005184978.1">
    <property type="nucleotide sequence ID" value="NZ_CP045804.1"/>
</dbReference>
<evidence type="ECO:0000313" key="1">
    <source>
        <dbReference type="EMBL" id="QHN39327.1"/>
    </source>
</evidence>
<proteinExistence type="predicted"/>
<accession>A0A857KW02</accession>
<protein>
    <submittedName>
        <fullName evidence="1">Uncharacterized protein</fullName>
    </submittedName>
</protein>